<organism evidence="3 4">
    <name type="scientific">Methylovorus glucosotrophus (strain SIP3-4)</name>
    <dbReference type="NCBI Taxonomy" id="582744"/>
    <lineage>
        <taxon>Bacteria</taxon>
        <taxon>Pseudomonadati</taxon>
        <taxon>Pseudomonadota</taxon>
        <taxon>Betaproteobacteria</taxon>
        <taxon>Nitrosomonadales</taxon>
        <taxon>Methylophilaceae</taxon>
        <taxon>Methylovorus</taxon>
    </lineage>
</organism>
<keyword evidence="4" id="KW-1185">Reference proteome</keyword>
<dbReference type="RefSeq" id="WP_013442971.1">
    <property type="nucleotide sequence ID" value="NC_012969.1"/>
</dbReference>
<dbReference type="HOGENOM" id="CLU_2369605_0_0_4"/>
<keyword evidence="1" id="KW-0812">Transmembrane</keyword>
<evidence type="ECO:0000313" key="3">
    <source>
        <dbReference type="EMBL" id="ACT51490.1"/>
    </source>
</evidence>
<feature type="signal peptide" evidence="2">
    <location>
        <begin position="1"/>
        <end position="23"/>
    </location>
</feature>
<name>C6X9U9_METGS</name>
<sequence precursor="true">MTLRKSILVILSLVLCFSLFSQQADYAYEMDYDDVAVVFNDAPQVGSDDKLDFNDPVVIPLQPTALYVAVTATSAALSNLYISPPITRFLRPPLL</sequence>
<dbReference type="STRING" id="582744.Msip34_2248"/>
<evidence type="ECO:0000313" key="4">
    <source>
        <dbReference type="Proteomes" id="UP000002743"/>
    </source>
</evidence>
<dbReference type="OrthoDB" id="9987837at2"/>
<keyword evidence="2" id="KW-0732">Signal</keyword>
<proteinExistence type="predicted"/>
<evidence type="ECO:0000256" key="2">
    <source>
        <dbReference type="SAM" id="SignalP"/>
    </source>
</evidence>
<reference evidence="4" key="1">
    <citation type="submission" date="2009-07" db="EMBL/GenBank/DDBJ databases">
        <title>Complete sequence of chromosome of Methylovorus sp. SIP3-4.</title>
        <authorList>
            <person name="Lucas S."/>
            <person name="Copeland A."/>
            <person name="Lapidus A."/>
            <person name="Glavina del Rio T."/>
            <person name="Tice H."/>
            <person name="Bruce D."/>
            <person name="Goodwin L."/>
            <person name="Pitluck S."/>
            <person name="Clum A."/>
            <person name="Larimer F."/>
            <person name="Land M."/>
            <person name="Hauser L."/>
            <person name="Kyrpides N."/>
            <person name="Mikhailova N."/>
            <person name="Kayluzhnaya M."/>
            <person name="Chistoserdova L."/>
        </authorList>
    </citation>
    <scope>NUCLEOTIDE SEQUENCE [LARGE SCALE GENOMIC DNA]</scope>
    <source>
        <strain evidence="4">SIP3-4</strain>
    </source>
</reference>
<dbReference type="Proteomes" id="UP000002743">
    <property type="component" value="Chromosome"/>
</dbReference>
<dbReference type="EMBL" id="CP001674">
    <property type="protein sequence ID" value="ACT51490.1"/>
    <property type="molecule type" value="Genomic_DNA"/>
</dbReference>
<feature type="transmembrane region" description="Helical" evidence="1">
    <location>
        <begin position="64"/>
        <end position="82"/>
    </location>
</feature>
<dbReference type="AlphaFoldDB" id="C6X9U9"/>
<feature type="chain" id="PRO_5002973643" evidence="2">
    <location>
        <begin position="24"/>
        <end position="95"/>
    </location>
</feature>
<protein>
    <submittedName>
        <fullName evidence="3">Uncharacterized protein</fullName>
    </submittedName>
</protein>
<evidence type="ECO:0000256" key="1">
    <source>
        <dbReference type="SAM" id="Phobius"/>
    </source>
</evidence>
<gene>
    <name evidence="3" type="ordered locus">Msip34_2248</name>
</gene>
<accession>C6X9U9</accession>
<reference evidence="3 4" key="2">
    <citation type="journal article" date="2011" name="J. Bacteriol.">
        <title>Genomes of three methylotrophs from a single niche uncover genetic and metabolic divergence of Methylophilaceae.</title>
        <authorList>
            <person name="Lapidus A."/>
            <person name="Clum A."/>
            <person name="Labutti K."/>
            <person name="Kaluzhnaya M.G."/>
            <person name="Lim S."/>
            <person name="Beck D.A."/>
            <person name="Glavina Del Rio T."/>
            <person name="Nolan M."/>
            <person name="Mavromatis K."/>
            <person name="Huntemann M."/>
            <person name="Lucas S."/>
            <person name="Lidstrom M.E."/>
            <person name="Ivanova N."/>
            <person name="Chistoserdova L."/>
        </authorList>
    </citation>
    <scope>NUCLEOTIDE SEQUENCE [LARGE SCALE GENOMIC DNA]</scope>
    <source>
        <strain evidence="3 4">SIP3-4</strain>
    </source>
</reference>
<keyword evidence="1" id="KW-1133">Transmembrane helix</keyword>
<dbReference type="KEGG" id="mei:Msip34_2248"/>
<keyword evidence="1" id="KW-0472">Membrane</keyword>